<reference evidence="2" key="1">
    <citation type="submission" date="2020-11" db="EMBL/GenBank/DDBJ databases">
        <authorList>
            <consortium name="DOE Joint Genome Institute"/>
            <person name="Ahrendt S."/>
            <person name="Riley R."/>
            <person name="Andreopoulos W."/>
            <person name="Labutti K."/>
            <person name="Pangilinan J."/>
            <person name="Ruiz-Duenas F.J."/>
            <person name="Barrasa J.M."/>
            <person name="Sanchez-Garcia M."/>
            <person name="Camarero S."/>
            <person name="Miyauchi S."/>
            <person name="Serrano A."/>
            <person name="Linde D."/>
            <person name="Babiker R."/>
            <person name="Drula E."/>
            <person name="Ayuso-Fernandez I."/>
            <person name="Pacheco R."/>
            <person name="Padilla G."/>
            <person name="Ferreira P."/>
            <person name="Barriuso J."/>
            <person name="Kellner H."/>
            <person name="Castanera R."/>
            <person name="Alfaro M."/>
            <person name="Ramirez L."/>
            <person name="Pisabarro A.G."/>
            <person name="Kuo A."/>
            <person name="Tritt A."/>
            <person name="Lipzen A."/>
            <person name="He G."/>
            <person name="Yan M."/>
            <person name="Ng V."/>
            <person name="Cullen D."/>
            <person name="Martin F."/>
            <person name="Rosso M.-N."/>
            <person name="Henrissat B."/>
            <person name="Hibbett D."/>
            <person name="Martinez A.T."/>
            <person name="Grigoriev I.V."/>
        </authorList>
    </citation>
    <scope>NUCLEOTIDE SEQUENCE</scope>
    <source>
        <strain evidence="2">ATCC 90797</strain>
    </source>
</reference>
<feature type="region of interest" description="Disordered" evidence="1">
    <location>
        <begin position="132"/>
        <end position="158"/>
    </location>
</feature>
<comment type="caution">
    <text evidence="2">The sequence shown here is derived from an EMBL/GenBank/DDBJ whole genome shotgun (WGS) entry which is preliminary data.</text>
</comment>
<dbReference type="AlphaFoldDB" id="A0A9P5ZKD2"/>
<evidence type="ECO:0000313" key="3">
    <source>
        <dbReference type="Proteomes" id="UP000807025"/>
    </source>
</evidence>
<accession>A0A9P5ZKD2</accession>
<evidence type="ECO:0000256" key="1">
    <source>
        <dbReference type="SAM" id="MobiDB-lite"/>
    </source>
</evidence>
<organism evidence="2 3">
    <name type="scientific">Pleurotus eryngii</name>
    <name type="common">Boletus of the steppes</name>
    <dbReference type="NCBI Taxonomy" id="5323"/>
    <lineage>
        <taxon>Eukaryota</taxon>
        <taxon>Fungi</taxon>
        <taxon>Dikarya</taxon>
        <taxon>Basidiomycota</taxon>
        <taxon>Agaricomycotina</taxon>
        <taxon>Agaricomycetes</taxon>
        <taxon>Agaricomycetidae</taxon>
        <taxon>Agaricales</taxon>
        <taxon>Pleurotineae</taxon>
        <taxon>Pleurotaceae</taxon>
        <taxon>Pleurotus</taxon>
    </lineage>
</organism>
<protein>
    <submittedName>
        <fullName evidence="2">Uncharacterized protein</fullName>
    </submittedName>
</protein>
<dbReference type="EMBL" id="MU154702">
    <property type="protein sequence ID" value="KAF9488668.1"/>
    <property type="molecule type" value="Genomic_DNA"/>
</dbReference>
<sequence>MCHGIGGGVGWQDGPSLARALALQALSCSAALLHWTACPTTAAARADGQVRGRMRIRLGGVLREIARTSALAGRARAMNTATGLAKWCAGGWVDAACTNDMHLATTVSVEEFDVRGHALTIRGYASGVPIHHCKDPRSRGVSRTARKAQHSSETASGGRDQLRWDWCTVHGHESSGAPRRVYASMSRERGNGSGEAGIVEWDTGAETQGRGSLAGGSWFGNKAGVTLRLGITKIDERTEQRGAAKAYEVVFDMHVQGARFG</sequence>
<gene>
    <name evidence="2" type="ORF">BDN71DRAFT_1435957</name>
</gene>
<proteinExistence type="predicted"/>
<dbReference type="Proteomes" id="UP000807025">
    <property type="component" value="Unassembled WGS sequence"/>
</dbReference>
<name>A0A9P5ZKD2_PLEER</name>
<keyword evidence="3" id="KW-1185">Reference proteome</keyword>
<evidence type="ECO:0000313" key="2">
    <source>
        <dbReference type="EMBL" id="KAF9488668.1"/>
    </source>
</evidence>